<sequence>MCVIRMQSRRWYPAFKRAPLLVDSQKIIKHEVPHPDEILHPFYQPTRIEQFIACATEHNPSLLDGKKIVPSMIQHPTKQNSMLVDSRLEFTDVRGVNKWLLDFISKRQQQEKQVHKPLDKDTKFSQIPYLSSSDISRISSLEDTLSSIKDTDDLESSIESVNTELQNIFEREDKQSKLFCENILVHLINHHGNSVRKLILLINLTRVQLFSRLDQLKALDIVMYHTLCKIKTIGNLPYNVDLITTVESLLTTINDRFFPKRCEDALHPIVMEQLLSFFIESGNLNESKIFLSHLIKKGILPNTGAINGYLKSIDEHFGKNSNFVDMKSKFTFITDLAPIIQNHEVLSLFKFLIPMCRHFDELYSLLNIIRKSDNAKQILDSTLSILIKKVPTFTNDPMVNSANLCTLLNLVTPLYEQNKSSEFVEKFILAFALQGNCTMMANMIDEYEIKLTHKRRMQITSALAKNEKNHISRHTDAIGYNKEFKKYFLEKYIFNKTGELKTLDS</sequence>
<evidence type="ECO:0000256" key="3">
    <source>
        <dbReference type="ARBA" id="ARBA00008176"/>
    </source>
</evidence>
<dbReference type="GO" id="GO:0045182">
    <property type="term" value="F:translation regulator activity"/>
    <property type="evidence" value="ECO:0007669"/>
    <property type="project" value="InterPro"/>
</dbReference>
<evidence type="ECO:0000313" key="9">
    <source>
        <dbReference type="Proteomes" id="UP001162090"/>
    </source>
</evidence>
<name>A0AA35J4G6_SACUV</name>
<reference evidence="8" key="1">
    <citation type="submission" date="2022-10" db="EMBL/GenBank/DDBJ databases">
        <authorList>
            <person name="Byrne P K."/>
        </authorList>
    </citation>
    <scope>NUCLEOTIDE SEQUENCE</scope>
    <source>
        <strain evidence="8">CBS7001</strain>
    </source>
</reference>
<evidence type="ECO:0000256" key="4">
    <source>
        <dbReference type="ARBA" id="ARBA00022845"/>
    </source>
</evidence>
<dbReference type="EMBL" id="OX365924">
    <property type="protein sequence ID" value="CAI4048417.1"/>
    <property type="molecule type" value="Genomic_DNA"/>
</dbReference>
<evidence type="ECO:0000313" key="8">
    <source>
        <dbReference type="EMBL" id="CAI4048417.1"/>
    </source>
</evidence>
<comment type="subcellular location">
    <subcellularLocation>
        <location evidence="2 7">Mitochondrion</location>
    </subcellularLocation>
</comment>
<proteinExistence type="inferred from homology"/>
<gene>
    <name evidence="8" type="primary">SUVC13G1980</name>
    <name evidence="8" type="ORF">SUVC_13G1980</name>
</gene>
<accession>A0AA35J4G6</accession>
<dbReference type="Pfam" id="PF17049">
    <property type="entry name" value="AEP1"/>
    <property type="match status" value="1"/>
</dbReference>
<keyword evidence="4 7" id="KW-0810">Translation regulation</keyword>
<evidence type="ECO:0000256" key="6">
    <source>
        <dbReference type="ARBA" id="ARBA00023128"/>
    </source>
</evidence>
<evidence type="ECO:0000256" key="5">
    <source>
        <dbReference type="ARBA" id="ARBA00022946"/>
    </source>
</evidence>
<organism evidence="8 9">
    <name type="scientific">Saccharomyces uvarum</name>
    <name type="common">Yeast</name>
    <name type="synonym">Saccharomyces bayanus var. uvarum</name>
    <dbReference type="NCBI Taxonomy" id="230603"/>
    <lineage>
        <taxon>Eukaryota</taxon>
        <taxon>Fungi</taxon>
        <taxon>Dikarya</taxon>
        <taxon>Ascomycota</taxon>
        <taxon>Saccharomycotina</taxon>
        <taxon>Saccharomycetes</taxon>
        <taxon>Saccharomycetales</taxon>
        <taxon>Saccharomycetaceae</taxon>
        <taxon>Saccharomyces</taxon>
    </lineage>
</organism>
<keyword evidence="5 7" id="KW-0809">Transit peptide</keyword>
<evidence type="ECO:0000256" key="1">
    <source>
        <dbReference type="ARBA" id="ARBA00003960"/>
    </source>
</evidence>
<dbReference type="GO" id="GO:0005739">
    <property type="term" value="C:mitochondrion"/>
    <property type="evidence" value="ECO:0007669"/>
    <property type="project" value="UniProtKB-SubCell"/>
</dbReference>
<protein>
    <recommendedName>
        <fullName evidence="7">ATPase expression protein 1</fullName>
    </recommendedName>
</protein>
<dbReference type="InterPro" id="IPR031467">
    <property type="entry name" value="Aep1"/>
</dbReference>
<evidence type="ECO:0000256" key="7">
    <source>
        <dbReference type="RuleBase" id="RU362136"/>
    </source>
</evidence>
<comment type="function">
    <text evidence="1 7">Required for translation of the mitochondrial OLI1 transcript encoding subunit 9 of mitochondrial ATP synthase.</text>
</comment>
<dbReference type="Proteomes" id="UP001162090">
    <property type="component" value="Chromosome 13"/>
</dbReference>
<dbReference type="AlphaFoldDB" id="A0AA35J4G6"/>
<evidence type="ECO:0000256" key="2">
    <source>
        <dbReference type="ARBA" id="ARBA00004173"/>
    </source>
</evidence>
<keyword evidence="6 7" id="KW-0496">Mitochondrion</keyword>
<comment type="similarity">
    <text evidence="3 7">Belongs to the AEP1 family.</text>
</comment>